<protein>
    <submittedName>
        <fullName evidence="6">Aspartate-semialdehyde dehydrogenase</fullName>
    </submittedName>
</protein>
<evidence type="ECO:0000256" key="2">
    <source>
        <dbReference type="ARBA" id="ARBA00022857"/>
    </source>
</evidence>
<evidence type="ECO:0000256" key="3">
    <source>
        <dbReference type="ARBA" id="ARBA00023002"/>
    </source>
</evidence>
<evidence type="ECO:0000313" key="7">
    <source>
        <dbReference type="Proteomes" id="UP000610960"/>
    </source>
</evidence>
<evidence type="ECO:0000256" key="1">
    <source>
        <dbReference type="ARBA" id="ARBA00010584"/>
    </source>
</evidence>
<dbReference type="CDD" id="cd02315">
    <property type="entry name" value="ScASADH_like_N"/>
    <property type="match status" value="1"/>
</dbReference>
<gene>
    <name evidence="6" type="ORF">GCM10007981_02450</name>
</gene>
<dbReference type="SUPFAM" id="SSF51735">
    <property type="entry name" value="NAD(P)-binding Rossmann-fold domains"/>
    <property type="match status" value="1"/>
</dbReference>
<dbReference type="GO" id="GO:0046983">
    <property type="term" value="F:protein dimerization activity"/>
    <property type="evidence" value="ECO:0007669"/>
    <property type="project" value="InterPro"/>
</dbReference>
<reference evidence="6" key="2">
    <citation type="submission" date="2020-09" db="EMBL/GenBank/DDBJ databases">
        <authorList>
            <person name="Sun Q."/>
            <person name="Ohkuma M."/>
        </authorList>
    </citation>
    <scope>NUCLEOTIDE SEQUENCE</scope>
    <source>
        <strain evidence="6">JCM 10088</strain>
    </source>
</reference>
<dbReference type="GO" id="GO:0009086">
    <property type="term" value="P:methionine biosynthetic process"/>
    <property type="evidence" value="ECO:0007669"/>
    <property type="project" value="TreeGrafter"/>
</dbReference>
<dbReference type="GO" id="GO:0050661">
    <property type="term" value="F:NADP binding"/>
    <property type="evidence" value="ECO:0007669"/>
    <property type="project" value="InterPro"/>
</dbReference>
<name>A0A830GUA2_9CREN</name>
<dbReference type="Pfam" id="PF01118">
    <property type="entry name" value="Semialdhyde_dh"/>
    <property type="match status" value="1"/>
</dbReference>
<feature type="active site" description="Proton acceptor" evidence="4">
    <location>
        <position position="226"/>
    </location>
</feature>
<dbReference type="PANTHER" id="PTHR46718">
    <property type="entry name" value="ASPARTATE-SEMIALDEHYDE DEHYDROGENASE"/>
    <property type="match status" value="1"/>
</dbReference>
<dbReference type="PIRSF" id="PIRSF000148">
    <property type="entry name" value="ASA_dh"/>
    <property type="match status" value="1"/>
</dbReference>
<dbReference type="Gene3D" id="3.30.360.10">
    <property type="entry name" value="Dihydrodipicolinate Reductase, domain 2"/>
    <property type="match status" value="1"/>
</dbReference>
<dbReference type="InterPro" id="IPR051823">
    <property type="entry name" value="ASADH-related"/>
</dbReference>
<dbReference type="Gene3D" id="3.40.50.720">
    <property type="entry name" value="NAD(P)-binding Rossmann-like Domain"/>
    <property type="match status" value="1"/>
</dbReference>
<dbReference type="InterPro" id="IPR005676">
    <property type="entry name" value="Asp_semi-ald_DH_pep-lack"/>
</dbReference>
<dbReference type="SMART" id="SM00859">
    <property type="entry name" value="Semialdhyde_dh"/>
    <property type="match status" value="1"/>
</dbReference>
<dbReference type="InterPro" id="IPR000534">
    <property type="entry name" value="Semialdehyde_DH_NAD-bd"/>
</dbReference>
<dbReference type="GO" id="GO:0004073">
    <property type="term" value="F:aspartate-semialdehyde dehydrogenase activity"/>
    <property type="evidence" value="ECO:0007669"/>
    <property type="project" value="UniProtKB-ARBA"/>
</dbReference>
<dbReference type="Pfam" id="PF02774">
    <property type="entry name" value="Semialdhyde_dhC"/>
    <property type="match status" value="1"/>
</dbReference>
<dbReference type="GO" id="GO:0009088">
    <property type="term" value="P:threonine biosynthetic process"/>
    <property type="evidence" value="ECO:0007669"/>
    <property type="project" value="UniProtKB-ARBA"/>
</dbReference>
<proteinExistence type="inferred from homology"/>
<dbReference type="NCBIfam" id="NF006416">
    <property type="entry name" value="PRK08664.1"/>
    <property type="match status" value="1"/>
</dbReference>
<sequence>MGKIRVSLLGATGLVGQSMIRMLEEHPFIELVKVSASPAKVGQRYCDSVRWVVGGGVPDYVCDMRLVSTEPRDHKDVDVVLSALPNEVAARVEDELVRSGVNVISNASPRRMDAGVPLINPEINWQSLEQVRGRDAWLVKNPNCTTAIISLSLAPLAESLGRLFITTMQSVSGAGYMGVPFLAINGNVIPYIKGEEEKIAAELGKIMGREMDVHVTSTRVPVSYGHMAVIEAETELGLDDVVKALGSFTSFPQLHDLPSAPRRPIILINDIDGPQPMRDLNPMAVSVGRLSLRGGYLRMVVLGDNIVRGAAGITVLTLETMREMKII</sequence>
<keyword evidence="2" id="KW-0521">NADP</keyword>
<feature type="domain" description="Semialdehyde dehydrogenase NAD-binding" evidence="5">
    <location>
        <begin position="5"/>
        <end position="131"/>
    </location>
</feature>
<dbReference type="EMBL" id="BMNL01000001">
    <property type="protein sequence ID" value="GGP19304.1"/>
    <property type="molecule type" value="Genomic_DNA"/>
</dbReference>
<dbReference type="PANTHER" id="PTHR46718:SF1">
    <property type="entry name" value="ASPARTATE-SEMIALDEHYDE DEHYDROGENASE"/>
    <property type="match status" value="1"/>
</dbReference>
<comment type="similarity">
    <text evidence="1">Belongs to the aspartate-semialdehyde dehydrogenase family.</text>
</comment>
<evidence type="ECO:0000313" key="6">
    <source>
        <dbReference type="EMBL" id="GGP19304.1"/>
    </source>
</evidence>
<evidence type="ECO:0000259" key="5">
    <source>
        <dbReference type="SMART" id="SM00859"/>
    </source>
</evidence>
<accession>A0A830GUA2</accession>
<evidence type="ECO:0000256" key="4">
    <source>
        <dbReference type="PIRSR" id="PIRSR000148-1"/>
    </source>
</evidence>
<organism evidence="6 7">
    <name type="scientific">Thermocladium modestius</name>
    <dbReference type="NCBI Taxonomy" id="62609"/>
    <lineage>
        <taxon>Archaea</taxon>
        <taxon>Thermoproteota</taxon>
        <taxon>Thermoprotei</taxon>
        <taxon>Thermoproteales</taxon>
        <taxon>Thermoproteaceae</taxon>
        <taxon>Thermocladium</taxon>
    </lineage>
</organism>
<dbReference type="NCBIfam" id="TIGR00978">
    <property type="entry name" value="asd_EA"/>
    <property type="match status" value="1"/>
</dbReference>
<dbReference type="AlphaFoldDB" id="A0A830GUA2"/>
<keyword evidence="7" id="KW-1185">Reference proteome</keyword>
<comment type="caution">
    <text evidence="6">The sequence shown here is derived from an EMBL/GenBank/DDBJ whole genome shotgun (WGS) entry which is preliminary data.</text>
</comment>
<dbReference type="CDD" id="cd18130">
    <property type="entry name" value="ASADH_C_arch_fung_like"/>
    <property type="match status" value="1"/>
</dbReference>
<feature type="active site" description="Acyl-thioester intermediate" evidence="4">
    <location>
        <position position="144"/>
    </location>
</feature>
<keyword evidence="3" id="KW-0560">Oxidoreductase</keyword>
<dbReference type="InterPro" id="IPR036291">
    <property type="entry name" value="NAD(P)-bd_dom_sf"/>
</dbReference>
<dbReference type="Proteomes" id="UP000610960">
    <property type="component" value="Unassembled WGS sequence"/>
</dbReference>
<reference evidence="6" key="1">
    <citation type="journal article" date="2014" name="Int. J. Syst. Evol. Microbiol.">
        <title>Complete genome sequence of Corynebacterium casei LMG S-19264T (=DSM 44701T), isolated from a smear-ripened cheese.</title>
        <authorList>
            <consortium name="US DOE Joint Genome Institute (JGI-PGF)"/>
            <person name="Walter F."/>
            <person name="Albersmeier A."/>
            <person name="Kalinowski J."/>
            <person name="Ruckert C."/>
        </authorList>
    </citation>
    <scope>NUCLEOTIDE SEQUENCE</scope>
    <source>
        <strain evidence="6">JCM 10088</strain>
    </source>
</reference>
<dbReference type="InterPro" id="IPR012280">
    <property type="entry name" value="Semialdhyde_DH_dimer_dom"/>
</dbReference>
<dbReference type="SUPFAM" id="SSF55347">
    <property type="entry name" value="Glyceraldehyde-3-phosphate dehydrogenase-like, C-terminal domain"/>
    <property type="match status" value="1"/>
</dbReference>
<dbReference type="GO" id="GO:0051287">
    <property type="term" value="F:NAD binding"/>
    <property type="evidence" value="ECO:0007669"/>
    <property type="project" value="InterPro"/>
</dbReference>